<name>A0AAE0F6Z3_9CHLO</name>
<dbReference type="AlphaFoldDB" id="A0AAE0F6Z3"/>
<keyword evidence="2" id="KW-1185">Reference proteome</keyword>
<protein>
    <submittedName>
        <fullName evidence="1">Uncharacterized protein</fullName>
    </submittedName>
</protein>
<evidence type="ECO:0000313" key="1">
    <source>
        <dbReference type="EMBL" id="KAK3252685.1"/>
    </source>
</evidence>
<organism evidence="1 2">
    <name type="scientific">Cymbomonas tetramitiformis</name>
    <dbReference type="NCBI Taxonomy" id="36881"/>
    <lineage>
        <taxon>Eukaryota</taxon>
        <taxon>Viridiplantae</taxon>
        <taxon>Chlorophyta</taxon>
        <taxon>Pyramimonadophyceae</taxon>
        <taxon>Pyramimonadales</taxon>
        <taxon>Pyramimonadaceae</taxon>
        <taxon>Cymbomonas</taxon>
    </lineage>
</organism>
<gene>
    <name evidence="1" type="ORF">CYMTET_38029</name>
</gene>
<evidence type="ECO:0000313" key="2">
    <source>
        <dbReference type="Proteomes" id="UP001190700"/>
    </source>
</evidence>
<reference evidence="1 2" key="1">
    <citation type="journal article" date="2015" name="Genome Biol. Evol.">
        <title>Comparative Genomics of a Bacterivorous Green Alga Reveals Evolutionary Causalities and Consequences of Phago-Mixotrophic Mode of Nutrition.</title>
        <authorList>
            <person name="Burns J.A."/>
            <person name="Paasch A."/>
            <person name="Narechania A."/>
            <person name="Kim E."/>
        </authorList>
    </citation>
    <scope>NUCLEOTIDE SEQUENCE [LARGE SCALE GENOMIC DNA]</scope>
    <source>
        <strain evidence="1 2">PLY_AMNH</strain>
    </source>
</reference>
<dbReference type="Proteomes" id="UP001190700">
    <property type="component" value="Unassembled WGS sequence"/>
</dbReference>
<dbReference type="EMBL" id="LGRX02025269">
    <property type="protein sequence ID" value="KAK3252685.1"/>
    <property type="molecule type" value="Genomic_DNA"/>
</dbReference>
<accession>A0AAE0F6Z3</accession>
<proteinExistence type="predicted"/>
<sequence>MKRLTCLTRDVLPVNAAKHSTDAFHQAVALTAFEVCVLRQVPLARCTELNEILMRCVEALTGVHRSEMSKLISSNAVGASAPSPAVSMLATWSEVAERPLFGDDGEHWLMATHRFLLKDYHAVIDGVIDVQGLRMATLISEGRAAWWKPKRCDMVACAETMQMCGAGSDLATRLAADNEAGVCGCHYLPFRVARVGCYRNYAEYQGEIRALRERVREHVRMGEELSRRLARGAESTLRMVA</sequence>
<comment type="caution">
    <text evidence="1">The sequence shown here is derived from an EMBL/GenBank/DDBJ whole genome shotgun (WGS) entry which is preliminary data.</text>
</comment>